<evidence type="ECO:0000256" key="10">
    <source>
        <dbReference type="RuleBase" id="RU365011"/>
    </source>
</evidence>
<dbReference type="InterPro" id="IPR039529">
    <property type="entry name" value="PGAP1/BST1"/>
</dbReference>
<dbReference type="Proteomes" id="UP000193642">
    <property type="component" value="Unassembled WGS sequence"/>
</dbReference>
<dbReference type="STRING" id="329046.A0A1Y2CST4"/>
<keyword evidence="5 10" id="KW-0378">Hydrolase</keyword>
<dbReference type="EC" id="3.1.-.-" evidence="10"/>
<evidence type="ECO:0000256" key="4">
    <source>
        <dbReference type="ARBA" id="ARBA00022692"/>
    </source>
</evidence>
<keyword evidence="13" id="KW-1185">Reference proteome</keyword>
<protein>
    <recommendedName>
        <fullName evidence="10">GPI inositol-deacylase</fullName>
        <ecNumber evidence="10">3.1.-.-</ecNumber>
    </recommendedName>
</protein>
<evidence type="ECO:0000256" key="7">
    <source>
        <dbReference type="ARBA" id="ARBA00022927"/>
    </source>
</evidence>
<dbReference type="GO" id="GO:0006888">
    <property type="term" value="P:endoplasmic reticulum to Golgi vesicle-mediated transport"/>
    <property type="evidence" value="ECO:0007669"/>
    <property type="project" value="TreeGrafter"/>
</dbReference>
<evidence type="ECO:0000256" key="9">
    <source>
        <dbReference type="ARBA" id="ARBA00023136"/>
    </source>
</evidence>
<keyword evidence="8 10" id="KW-1133">Transmembrane helix</keyword>
<keyword evidence="9 10" id="KW-0472">Membrane</keyword>
<comment type="caution">
    <text evidence="10">Lacks conserved residue(s) required for the propagation of feature annotation.</text>
</comment>
<evidence type="ECO:0000313" key="13">
    <source>
        <dbReference type="Proteomes" id="UP000193642"/>
    </source>
</evidence>
<comment type="subcellular location">
    <subcellularLocation>
        <location evidence="1">Endoplasmic reticulum membrane</location>
        <topology evidence="1">Multi-pass membrane protein</topology>
    </subcellularLocation>
</comment>
<keyword evidence="3 10" id="KW-0813">Transport</keyword>
<evidence type="ECO:0000256" key="1">
    <source>
        <dbReference type="ARBA" id="ARBA00004477"/>
    </source>
</evidence>
<comment type="similarity">
    <text evidence="2 10">Belongs to the GPI inositol-deacylase family.</text>
</comment>
<dbReference type="PANTHER" id="PTHR15495">
    <property type="entry name" value="NEGATIVE REGULATOR OF VESICLE FORMATION-RELATED"/>
    <property type="match status" value="1"/>
</dbReference>
<dbReference type="PANTHER" id="PTHR15495:SF7">
    <property type="entry name" value="GPI INOSITOL-DEACYLASE"/>
    <property type="match status" value="1"/>
</dbReference>
<dbReference type="InterPro" id="IPR012908">
    <property type="entry name" value="PGAP1-ab_dom-like"/>
</dbReference>
<dbReference type="AlphaFoldDB" id="A0A1Y2CST4"/>
<keyword evidence="6 10" id="KW-0256">Endoplasmic reticulum</keyword>
<evidence type="ECO:0000256" key="8">
    <source>
        <dbReference type="ARBA" id="ARBA00022989"/>
    </source>
</evidence>
<evidence type="ECO:0000256" key="6">
    <source>
        <dbReference type="ARBA" id="ARBA00022824"/>
    </source>
</evidence>
<gene>
    <name evidence="12" type="ORF">BCR33DRAFT_562298</name>
</gene>
<evidence type="ECO:0000256" key="2">
    <source>
        <dbReference type="ARBA" id="ARBA00006931"/>
    </source>
</evidence>
<feature type="domain" description="GPI inositol-deacylase PGAP1-like alpha/beta" evidence="11">
    <location>
        <begin position="102"/>
        <end position="322"/>
    </location>
</feature>
<comment type="caution">
    <text evidence="12">The sequence shown here is derived from an EMBL/GenBank/DDBJ whole genome shotgun (WGS) entry which is preliminary data.</text>
</comment>
<keyword evidence="4 10" id="KW-0812">Transmembrane</keyword>
<dbReference type="GO" id="GO:0050185">
    <property type="term" value="F:phosphatidylinositol deacylase activity"/>
    <property type="evidence" value="ECO:0007669"/>
    <property type="project" value="TreeGrafter"/>
</dbReference>
<dbReference type="Gene3D" id="3.40.50.1820">
    <property type="entry name" value="alpha/beta hydrolase"/>
    <property type="match status" value="1"/>
</dbReference>
<comment type="function">
    <text evidence="10">Involved in inositol deacylation of GPI-anchored proteins which plays important roles in the quality control and ER-associated degradation of GPI-anchored proteins.</text>
</comment>
<dbReference type="GO" id="GO:0015031">
    <property type="term" value="P:protein transport"/>
    <property type="evidence" value="ECO:0007669"/>
    <property type="project" value="UniProtKB-KW"/>
</dbReference>
<name>A0A1Y2CST4_9FUNG</name>
<organism evidence="12 13">
    <name type="scientific">Rhizoclosmatium globosum</name>
    <dbReference type="NCBI Taxonomy" id="329046"/>
    <lineage>
        <taxon>Eukaryota</taxon>
        <taxon>Fungi</taxon>
        <taxon>Fungi incertae sedis</taxon>
        <taxon>Chytridiomycota</taxon>
        <taxon>Chytridiomycota incertae sedis</taxon>
        <taxon>Chytridiomycetes</taxon>
        <taxon>Chytridiales</taxon>
        <taxon>Chytriomycetaceae</taxon>
        <taxon>Rhizoclosmatium</taxon>
    </lineage>
</organism>
<accession>A0A1Y2CST4</accession>
<dbReference type="GO" id="GO:0005789">
    <property type="term" value="C:endoplasmic reticulum membrane"/>
    <property type="evidence" value="ECO:0007669"/>
    <property type="project" value="UniProtKB-SubCell"/>
</dbReference>
<dbReference type="GO" id="GO:0006505">
    <property type="term" value="P:GPI anchor metabolic process"/>
    <property type="evidence" value="ECO:0007669"/>
    <property type="project" value="TreeGrafter"/>
</dbReference>
<evidence type="ECO:0000259" key="11">
    <source>
        <dbReference type="Pfam" id="PF07819"/>
    </source>
</evidence>
<dbReference type="Pfam" id="PF07819">
    <property type="entry name" value="PGAP1"/>
    <property type="match status" value="1"/>
</dbReference>
<sequence length="512" mass="57027">MFPCVQLQCLFLSWSSCLVSVETFVLINEKDMRILVSLLVPFALVVLYASVRDINGSSSLNGCRMTWMWPDYVHVPIQSRLSKYALFRYQEGGEVKTSRVSVPVLFIPGNAGAYKQARSLGSVANAYANEHFGLRVFTIDSIDELSAFDSHLIKEQAEFTNDAIKSILDSYSSDASYRPTSVIIVAHSMGGIVAKSLFEAHNYVNGSVNSIITLATPHTYPPVAIEQNMVSLYSRLNFFWSNQFSNESIQHQDFRDLMLLSLAGGDRDAMIQSSYSEINAFVPPSHGFATYSTGVKDVWVSADHRCILWCNQLVHVLVRGLYGMIDFREPSKAVNLGTRIENWRSLLQYSNFEGKRDRVVGGEFAKVPKGKPEFITTKGNLALAPKTFTPNTYYGVPLSKDTVVKLFVEDVADVSIFGCLDLDMSTANIGQCRSISHLVERIPKRAPKREDGSVDETIGVFAVERSALEPFKTLIVRASGFTTEYGVLLVESSVLNDHKTVEYSICAVRKIF</sequence>
<evidence type="ECO:0000256" key="3">
    <source>
        <dbReference type="ARBA" id="ARBA00022448"/>
    </source>
</evidence>
<evidence type="ECO:0000313" key="12">
    <source>
        <dbReference type="EMBL" id="ORY50099.1"/>
    </source>
</evidence>
<feature type="transmembrane region" description="Helical" evidence="10">
    <location>
        <begin position="33"/>
        <end position="51"/>
    </location>
</feature>
<proteinExistence type="inferred from homology"/>
<dbReference type="EMBL" id="MCGO01000008">
    <property type="protein sequence ID" value="ORY50099.1"/>
    <property type="molecule type" value="Genomic_DNA"/>
</dbReference>
<keyword evidence="7 10" id="KW-0653">Protein transport</keyword>
<dbReference type="OrthoDB" id="348976at2759"/>
<reference evidence="12 13" key="1">
    <citation type="submission" date="2016-07" db="EMBL/GenBank/DDBJ databases">
        <title>Pervasive Adenine N6-methylation of Active Genes in Fungi.</title>
        <authorList>
            <consortium name="DOE Joint Genome Institute"/>
            <person name="Mondo S.J."/>
            <person name="Dannebaum R.O."/>
            <person name="Kuo R.C."/>
            <person name="Labutti K."/>
            <person name="Haridas S."/>
            <person name="Kuo A."/>
            <person name="Salamov A."/>
            <person name="Ahrendt S.R."/>
            <person name="Lipzen A."/>
            <person name="Sullivan W."/>
            <person name="Andreopoulos W.B."/>
            <person name="Clum A."/>
            <person name="Lindquist E."/>
            <person name="Daum C."/>
            <person name="Ramamoorthy G.K."/>
            <person name="Gryganskyi A."/>
            <person name="Culley D."/>
            <person name="Magnuson J.K."/>
            <person name="James T.Y."/>
            <person name="O'Malley M.A."/>
            <person name="Stajich J.E."/>
            <person name="Spatafora J.W."/>
            <person name="Visel A."/>
            <person name="Grigoriev I.V."/>
        </authorList>
    </citation>
    <scope>NUCLEOTIDE SEQUENCE [LARGE SCALE GENOMIC DNA]</scope>
    <source>
        <strain evidence="12 13">JEL800</strain>
    </source>
</reference>
<dbReference type="InterPro" id="IPR029058">
    <property type="entry name" value="AB_hydrolase_fold"/>
</dbReference>
<dbReference type="SUPFAM" id="SSF53474">
    <property type="entry name" value="alpha/beta-Hydrolases"/>
    <property type="match status" value="1"/>
</dbReference>
<evidence type="ECO:0000256" key="5">
    <source>
        <dbReference type="ARBA" id="ARBA00022801"/>
    </source>
</evidence>